<keyword evidence="3" id="KW-1185">Reference proteome</keyword>
<reference evidence="2 3" key="1">
    <citation type="submission" date="2019-10" db="EMBL/GenBank/DDBJ databases">
        <title>Glaciimonas soli sp. nov., a psychrophilic bacterium isolated from the forest soil of a high elevation mountain in Taiwan.</title>
        <authorList>
            <person name="Wang L.-T."/>
            <person name="Shieh W.Y."/>
        </authorList>
    </citation>
    <scope>NUCLEOTIDE SEQUENCE [LARGE SCALE GENOMIC DNA]</scope>
    <source>
        <strain evidence="2 3">GS1</strain>
    </source>
</reference>
<keyword evidence="1" id="KW-1133">Transmembrane helix</keyword>
<gene>
    <name evidence="2" type="ORF">GEV47_16310</name>
</gene>
<evidence type="ECO:0000256" key="1">
    <source>
        <dbReference type="SAM" id="Phobius"/>
    </source>
</evidence>
<proteinExistence type="predicted"/>
<dbReference type="Proteomes" id="UP000451565">
    <property type="component" value="Unassembled WGS sequence"/>
</dbReference>
<dbReference type="OrthoDB" id="121772at2"/>
<feature type="transmembrane region" description="Helical" evidence="1">
    <location>
        <begin position="110"/>
        <end position="129"/>
    </location>
</feature>
<feature type="transmembrane region" description="Helical" evidence="1">
    <location>
        <begin position="21"/>
        <end position="42"/>
    </location>
</feature>
<comment type="caution">
    <text evidence="2">The sequence shown here is derived from an EMBL/GenBank/DDBJ whole genome shotgun (WGS) entry which is preliminary data.</text>
</comment>
<organism evidence="2 3">
    <name type="scientific">Glaciimonas soli</name>
    <dbReference type="NCBI Taxonomy" id="2590999"/>
    <lineage>
        <taxon>Bacteria</taxon>
        <taxon>Pseudomonadati</taxon>
        <taxon>Pseudomonadota</taxon>
        <taxon>Betaproteobacteria</taxon>
        <taxon>Burkholderiales</taxon>
        <taxon>Oxalobacteraceae</taxon>
        <taxon>Glaciimonas</taxon>
    </lineage>
</organism>
<dbReference type="AlphaFoldDB" id="A0A843YSU8"/>
<dbReference type="EMBL" id="WINI01000008">
    <property type="protein sequence ID" value="MQR02240.1"/>
    <property type="molecule type" value="Genomic_DNA"/>
</dbReference>
<dbReference type="Pfam" id="PF09900">
    <property type="entry name" value="DUF2127"/>
    <property type="match status" value="1"/>
</dbReference>
<sequence>MSSTTHVTSSASERRAMRLIAMFEGLKGCAAILVTFGLLTLLHHDIRHLAIALIGHFGLNPDSRYSSIFLHYADILNDENRRTIALIAAAYITLRFAEAYGLWHNRIWATWLGAIAGGIYIPVEILHLWHHLNLINAAVLLGNLLVVAYLVRQIWVEHQRRRAQSAVDA</sequence>
<evidence type="ECO:0000313" key="2">
    <source>
        <dbReference type="EMBL" id="MQR02240.1"/>
    </source>
</evidence>
<accession>A0A843YSU8</accession>
<keyword evidence="1" id="KW-0472">Membrane</keyword>
<keyword evidence="1" id="KW-0812">Transmembrane</keyword>
<feature type="transmembrane region" description="Helical" evidence="1">
    <location>
        <begin position="135"/>
        <end position="155"/>
    </location>
</feature>
<protein>
    <submittedName>
        <fullName evidence="2">DUF2127 domain-containing protein</fullName>
    </submittedName>
</protein>
<evidence type="ECO:0000313" key="3">
    <source>
        <dbReference type="Proteomes" id="UP000451565"/>
    </source>
</evidence>
<dbReference type="RefSeq" id="WP_153235850.1">
    <property type="nucleotide sequence ID" value="NZ_WINI01000008.1"/>
</dbReference>
<name>A0A843YSU8_9BURK</name>
<dbReference type="InterPro" id="IPR021125">
    <property type="entry name" value="DUF2127"/>
</dbReference>